<gene>
    <name evidence="5" type="ORF">ILEXP_LOCUS53188</name>
</gene>
<feature type="transmembrane region" description="Helical" evidence="3">
    <location>
        <begin position="150"/>
        <end position="173"/>
    </location>
</feature>
<keyword evidence="3" id="KW-0812">Transmembrane</keyword>
<feature type="signal peptide" evidence="4">
    <location>
        <begin position="1"/>
        <end position="24"/>
    </location>
</feature>
<keyword evidence="3" id="KW-0472">Membrane</keyword>
<evidence type="ECO:0000256" key="4">
    <source>
        <dbReference type="SAM" id="SignalP"/>
    </source>
</evidence>
<name>A0ABC8UPN8_9AQUA</name>
<dbReference type="Proteomes" id="UP001642360">
    <property type="component" value="Unassembled WGS sequence"/>
</dbReference>
<dbReference type="GO" id="GO:0070588">
    <property type="term" value="P:calcium ion transmembrane transport"/>
    <property type="evidence" value="ECO:0007669"/>
    <property type="project" value="UniProtKB-ARBA"/>
</dbReference>
<feature type="transmembrane region" description="Helical" evidence="3">
    <location>
        <begin position="68"/>
        <end position="93"/>
    </location>
</feature>
<dbReference type="PANTHER" id="PTHR31503">
    <property type="entry name" value="VACUOLAR CALCIUM ION TRANSPORTER"/>
    <property type="match status" value="1"/>
</dbReference>
<keyword evidence="6" id="KW-1185">Reference proteome</keyword>
<evidence type="ECO:0000256" key="1">
    <source>
        <dbReference type="ARBA" id="ARBA00022449"/>
    </source>
</evidence>
<feature type="transmembrane region" description="Helical" evidence="3">
    <location>
        <begin position="194"/>
        <end position="211"/>
    </location>
</feature>
<accession>A0ABC8UPN8</accession>
<evidence type="ECO:0008006" key="7">
    <source>
        <dbReference type="Google" id="ProtNLM"/>
    </source>
</evidence>
<dbReference type="GO" id="GO:0015297">
    <property type="term" value="F:antiporter activity"/>
    <property type="evidence" value="ECO:0007669"/>
    <property type="project" value="UniProtKB-KW"/>
</dbReference>
<feature type="chain" id="PRO_5044811127" description="Sodium/calcium exchanger membrane region domain-containing protein" evidence="4">
    <location>
        <begin position="25"/>
        <end position="214"/>
    </location>
</feature>
<organism evidence="5 6">
    <name type="scientific">Ilex paraguariensis</name>
    <name type="common">yerba mate</name>
    <dbReference type="NCBI Taxonomy" id="185542"/>
    <lineage>
        <taxon>Eukaryota</taxon>
        <taxon>Viridiplantae</taxon>
        <taxon>Streptophyta</taxon>
        <taxon>Embryophyta</taxon>
        <taxon>Tracheophyta</taxon>
        <taxon>Spermatophyta</taxon>
        <taxon>Magnoliopsida</taxon>
        <taxon>eudicotyledons</taxon>
        <taxon>Gunneridae</taxon>
        <taxon>Pentapetalae</taxon>
        <taxon>asterids</taxon>
        <taxon>campanulids</taxon>
        <taxon>Aquifoliales</taxon>
        <taxon>Aquifoliaceae</taxon>
        <taxon>Ilex</taxon>
    </lineage>
</organism>
<feature type="transmembrane region" description="Helical" evidence="3">
    <location>
        <begin position="114"/>
        <end position="138"/>
    </location>
</feature>
<dbReference type="AlphaFoldDB" id="A0ABC8UPN8"/>
<evidence type="ECO:0000256" key="2">
    <source>
        <dbReference type="ARBA" id="ARBA00023065"/>
    </source>
</evidence>
<keyword evidence="1" id="KW-0813">Transport</keyword>
<comment type="caution">
    <text evidence="5">The sequence shown here is derived from an EMBL/GenBank/DDBJ whole genome shotgun (WGS) entry which is preliminary data.</text>
</comment>
<keyword evidence="4" id="KW-0732">Signal</keyword>
<keyword evidence="2" id="KW-0406">Ion transport</keyword>
<sequence>MGNSGKRTASFLFVLSLLTLKVTGRLLQQYSSSEFVSDGVDRVQDDEPSFLLLRGMDFSSEQDRCEQMYGFLPCSYSLMGHLFLIVVYEYLLFHGESYVITGGERIFKILGPGVFGASAFQILGALPESLILLASGLVDKGEGPQEYVQTAVGLLAGTTILLLTLLWGTCVILGSQDFPTTSNVGENHLHKQSSLLTGSLSFSLLLHLLYICQL</sequence>
<keyword evidence="1" id="KW-0050">Antiport</keyword>
<protein>
    <recommendedName>
        <fullName evidence="7">Sodium/calcium exchanger membrane region domain-containing protein</fullName>
    </recommendedName>
</protein>
<evidence type="ECO:0000313" key="6">
    <source>
        <dbReference type="Proteomes" id="UP001642360"/>
    </source>
</evidence>
<reference evidence="5 6" key="1">
    <citation type="submission" date="2024-02" db="EMBL/GenBank/DDBJ databases">
        <authorList>
            <person name="Vignale AGUSTIN F."/>
            <person name="Sosa J E."/>
            <person name="Modenutti C."/>
        </authorList>
    </citation>
    <scope>NUCLEOTIDE SEQUENCE [LARGE SCALE GENOMIC DNA]</scope>
</reference>
<keyword evidence="3" id="KW-1133">Transmembrane helix</keyword>
<evidence type="ECO:0000313" key="5">
    <source>
        <dbReference type="EMBL" id="CAK9182952.1"/>
    </source>
</evidence>
<proteinExistence type="predicted"/>
<evidence type="ECO:0000256" key="3">
    <source>
        <dbReference type="SAM" id="Phobius"/>
    </source>
</evidence>
<dbReference type="PANTHER" id="PTHR31503:SF79">
    <property type="entry name" value="CALCIUM-BINDING EF-HAND PROTEIN"/>
    <property type="match status" value="1"/>
</dbReference>
<dbReference type="EMBL" id="CAUOFW020008502">
    <property type="protein sequence ID" value="CAK9182952.1"/>
    <property type="molecule type" value="Genomic_DNA"/>
</dbReference>
<dbReference type="InterPro" id="IPR004713">
    <property type="entry name" value="CaH_exchang"/>
</dbReference>